<keyword evidence="7 12" id="KW-0798">TonB box</keyword>
<evidence type="ECO:0000313" key="16">
    <source>
        <dbReference type="EMBL" id="TQV85697.1"/>
    </source>
</evidence>
<feature type="chain" id="PRO_5021991272" evidence="13">
    <location>
        <begin position="25"/>
        <end position="705"/>
    </location>
</feature>
<feature type="domain" description="TonB-dependent receptor-like beta-barrel" evidence="14">
    <location>
        <begin position="256"/>
        <end position="668"/>
    </location>
</feature>
<comment type="caution">
    <text evidence="16">The sequence shown here is derived from an EMBL/GenBank/DDBJ whole genome shotgun (WGS) entry which is preliminary data.</text>
</comment>
<evidence type="ECO:0000256" key="1">
    <source>
        <dbReference type="ARBA" id="ARBA00004571"/>
    </source>
</evidence>
<evidence type="ECO:0000256" key="9">
    <source>
        <dbReference type="ARBA" id="ARBA00023170"/>
    </source>
</evidence>
<keyword evidence="5 11" id="KW-0812">Transmembrane</keyword>
<dbReference type="SUPFAM" id="SSF56935">
    <property type="entry name" value="Porins"/>
    <property type="match status" value="1"/>
</dbReference>
<dbReference type="Proteomes" id="UP000319732">
    <property type="component" value="Unassembled WGS sequence"/>
</dbReference>
<evidence type="ECO:0000256" key="10">
    <source>
        <dbReference type="ARBA" id="ARBA00023237"/>
    </source>
</evidence>
<reference evidence="16 17" key="1">
    <citation type="submission" date="2019-06" db="EMBL/GenBank/DDBJ databases">
        <title>Whole genome sequence for Cellvibrionaceae sp. R142.</title>
        <authorList>
            <person name="Wang G."/>
        </authorList>
    </citation>
    <scope>NUCLEOTIDE SEQUENCE [LARGE SCALE GENOMIC DNA]</scope>
    <source>
        <strain evidence="16 17">R142</strain>
    </source>
</reference>
<feature type="signal peptide" evidence="13">
    <location>
        <begin position="1"/>
        <end position="24"/>
    </location>
</feature>
<dbReference type="OrthoDB" id="9764669at2"/>
<keyword evidence="10 11" id="KW-0998">Cell outer membrane</keyword>
<evidence type="ECO:0000256" key="7">
    <source>
        <dbReference type="ARBA" id="ARBA00023077"/>
    </source>
</evidence>
<dbReference type="Gene3D" id="2.170.130.10">
    <property type="entry name" value="TonB-dependent receptor, plug domain"/>
    <property type="match status" value="1"/>
</dbReference>
<gene>
    <name evidence="16" type="ORF">FKG94_02315</name>
</gene>
<keyword evidence="9 16" id="KW-0675">Receptor</keyword>
<name>A0A545U897_9GAMM</name>
<dbReference type="InterPro" id="IPR000531">
    <property type="entry name" value="Beta-barrel_TonB"/>
</dbReference>
<dbReference type="InterPro" id="IPR012910">
    <property type="entry name" value="Plug_dom"/>
</dbReference>
<keyword evidence="8 11" id="KW-0472">Membrane</keyword>
<evidence type="ECO:0000256" key="3">
    <source>
        <dbReference type="ARBA" id="ARBA00022448"/>
    </source>
</evidence>
<keyword evidence="17" id="KW-1185">Reference proteome</keyword>
<dbReference type="Pfam" id="PF00593">
    <property type="entry name" value="TonB_dep_Rec_b-barrel"/>
    <property type="match status" value="1"/>
</dbReference>
<feature type="domain" description="TonB-dependent receptor plug" evidence="15">
    <location>
        <begin position="55"/>
        <end position="163"/>
    </location>
</feature>
<dbReference type="PANTHER" id="PTHR30069">
    <property type="entry name" value="TONB-DEPENDENT OUTER MEMBRANE RECEPTOR"/>
    <property type="match status" value="1"/>
</dbReference>
<dbReference type="PROSITE" id="PS52016">
    <property type="entry name" value="TONB_DEPENDENT_REC_3"/>
    <property type="match status" value="1"/>
</dbReference>
<dbReference type="GO" id="GO:0044718">
    <property type="term" value="P:siderophore transmembrane transport"/>
    <property type="evidence" value="ECO:0007669"/>
    <property type="project" value="TreeGrafter"/>
</dbReference>
<evidence type="ECO:0000256" key="8">
    <source>
        <dbReference type="ARBA" id="ARBA00023136"/>
    </source>
</evidence>
<evidence type="ECO:0000256" key="6">
    <source>
        <dbReference type="ARBA" id="ARBA00022729"/>
    </source>
</evidence>
<keyword evidence="6 13" id="KW-0732">Signal</keyword>
<keyword evidence="3 11" id="KW-0813">Transport</keyword>
<dbReference type="InterPro" id="IPR036942">
    <property type="entry name" value="Beta-barrel_TonB_sf"/>
</dbReference>
<dbReference type="Gene3D" id="2.40.170.20">
    <property type="entry name" value="TonB-dependent receptor, beta-barrel domain"/>
    <property type="match status" value="1"/>
</dbReference>
<evidence type="ECO:0000259" key="14">
    <source>
        <dbReference type="Pfam" id="PF00593"/>
    </source>
</evidence>
<dbReference type="EMBL" id="VHSG01000003">
    <property type="protein sequence ID" value="TQV85697.1"/>
    <property type="molecule type" value="Genomic_DNA"/>
</dbReference>
<dbReference type="GO" id="GO:0015344">
    <property type="term" value="F:siderophore uptake transmembrane transporter activity"/>
    <property type="evidence" value="ECO:0007669"/>
    <property type="project" value="TreeGrafter"/>
</dbReference>
<evidence type="ECO:0000256" key="5">
    <source>
        <dbReference type="ARBA" id="ARBA00022692"/>
    </source>
</evidence>
<dbReference type="PANTHER" id="PTHR30069:SF29">
    <property type="entry name" value="HEMOGLOBIN AND HEMOGLOBIN-HAPTOGLOBIN-BINDING PROTEIN 1-RELATED"/>
    <property type="match status" value="1"/>
</dbReference>
<evidence type="ECO:0000259" key="15">
    <source>
        <dbReference type="Pfam" id="PF07715"/>
    </source>
</evidence>
<dbReference type="InterPro" id="IPR039426">
    <property type="entry name" value="TonB-dep_rcpt-like"/>
</dbReference>
<comment type="similarity">
    <text evidence="2">Belongs to the TonB-dependent receptor family. Hemoglobin/haptoglobin binding protein subfamily.</text>
</comment>
<comment type="subcellular location">
    <subcellularLocation>
        <location evidence="1 11">Cell outer membrane</location>
        <topology evidence="1 11">Multi-pass membrane protein</topology>
    </subcellularLocation>
</comment>
<dbReference type="InterPro" id="IPR037066">
    <property type="entry name" value="Plug_dom_sf"/>
</dbReference>
<proteinExistence type="inferred from homology"/>
<evidence type="ECO:0000256" key="2">
    <source>
        <dbReference type="ARBA" id="ARBA00008143"/>
    </source>
</evidence>
<evidence type="ECO:0000256" key="11">
    <source>
        <dbReference type="PROSITE-ProRule" id="PRU01360"/>
    </source>
</evidence>
<evidence type="ECO:0000256" key="13">
    <source>
        <dbReference type="SAM" id="SignalP"/>
    </source>
</evidence>
<accession>A0A545U897</accession>
<keyword evidence="4 11" id="KW-1134">Transmembrane beta strand</keyword>
<dbReference type="RefSeq" id="WP_142902548.1">
    <property type="nucleotide sequence ID" value="NZ_ML660087.1"/>
</dbReference>
<organism evidence="16 17">
    <name type="scientific">Exilibacterium tricleocarpae</name>
    <dbReference type="NCBI Taxonomy" id="2591008"/>
    <lineage>
        <taxon>Bacteria</taxon>
        <taxon>Pseudomonadati</taxon>
        <taxon>Pseudomonadota</taxon>
        <taxon>Gammaproteobacteria</taxon>
        <taxon>Cellvibrionales</taxon>
        <taxon>Cellvibrionaceae</taxon>
        <taxon>Exilibacterium</taxon>
    </lineage>
</organism>
<dbReference type="GO" id="GO:0009279">
    <property type="term" value="C:cell outer membrane"/>
    <property type="evidence" value="ECO:0007669"/>
    <property type="project" value="UniProtKB-SubCell"/>
</dbReference>
<dbReference type="CDD" id="cd01347">
    <property type="entry name" value="ligand_gated_channel"/>
    <property type="match status" value="1"/>
</dbReference>
<evidence type="ECO:0000313" key="17">
    <source>
        <dbReference type="Proteomes" id="UP000319732"/>
    </source>
</evidence>
<dbReference type="Pfam" id="PF07715">
    <property type="entry name" value="Plug"/>
    <property type="match status" value="1"/>
</dbReference>
<protein>
    <submittedName>
        <fullName evidence="16">TonB-dependent receptor</fullName>
    </submittedName>
</protein>
<dbReference type="AlphaFoldDB" id="A0A545U897"/>
<sequence>MKIERCIPGTLKLALLLSSSVSLAQFSDDEESLLDLYGNEDMISIATGSQQLIAKAPAVATVITAKQIHNMGATDLDEVLETVPGLHVSVRAAGYNPIYTFRGIHADLNPQILMLVNGIPITNLFHGDRSVVWGGMPVNSISRVEVIRGPGSAIYGADAFAGVINIITKTAGDIDKTETGIRAGSHNTRDAWLVHGGDIGAAEFAFVLEYHDTDGQDEIIDIDAQTFLDTVFNTDASLAPGPLSLMRQSLDMRFDLHYNNWNFRAGLQHRDDLGIGAGAGQALDPNNRYASDRWSADLTYRNAEAFENWDVTAQVSYLNTTQEIEEDLVIFPPGSNTGFGVMPNGLIGNPEVYERHYRANFSAFYDGFSSHTLRVGGGAYYGDLYRVTDHRNFGVNPATGLPLPPDSPVIDISDTPFAFLPEEDRENYFVFVQDIWKFTNDWELTAGVRYDDYSDFGNTVNPRLALVWSVTNNLTSKLLLGRAFRAPSFAETLNANNPLTLGNPDLEPETIESFELAFDFRASETVSYAVNLFSYTWDDIILFVPDPGGASSTAQNAGKQTGQGLELETSWQPTTNLELKGNYAFHDTTNEDTDQDAANSPQNQLYLQLDWQFGSGWHLNTQLNWVMDRKREPGDNRRDIDDYRKVDLTIRRRSAHDNWEVSFAARNIFDADIREPSLAGTPSASIPNDLPMAGRHYFGELRYQF</sequence>
<evidence type="ECO:0000256" key="12">
    <source>
        <dbReference type="RuleBase" id="RU003357"/>
    </source>
</evidence>
<evidence type="ECO:0000256" key="4">
    <source>
        <dbReference type="ARBA" id="ARBA00022452"/>
    </source>
</evidence>